<dbReference type="AlphaFoldDB" id="A0A9D9E9R5"/>
<dbReference type="Proteomes" id="UP000823633">
    <property type="component" value="Unassembled WGS sequence"/>
</dbReference>
<keyword evidence="4 7" id="KW-0418">Kinase</keyword>
<keyword evidence="7" id="KW-0460">Magnesium</keyword>
<dbReference type="PANTHER" id="PTHR21087:SF16">
    <property type="entry name" value="SHIKIMATE KINASE 1, CHLOROPLASTIC"/>
    <property type="match status" value="1"/>
</dbReference>
<keyword evidence="6 7" id="KW-0057">Aromatic amino acid biosynthesis</keyword>
<evidence type="ECO:0000256" key="4">
    <source>
        <dbReference type="ARBA" id="ARBA00022777"/>
    </source>
</evidence>
<proteinExistence type="inferred from homology"/>
<evidence type="ECO:0000256" key="2">
    <source>
        <dbReference type="ARBA" id="ARBA00022679"/>
    </source>
</evidence>
<dbReference type="GO" id="GO:0005829">
    <property type="term" value="C:cytosol"/>
    <property type="evidence" value="ECO:0007669"/>
    <property type="project" value="TreeGrafter"/>
</dbReference>
<evidence type="ECO:0000313" key="8">
    <source>
        <dbReference type="EMBL" id="MBO8442855.1"/>
    </source>
</evidence>
<gene>
    <name evidence="7" type="primary">aroK</name>
    <name evidence="8" type="ORF">IAC42_03765</name>
</gene>
<comment type="function">
    <text evidence="7">Catalyzes the specific phosphorylation of the 3-hydroxyl group of shikimic acid using ATP as a cosubstrate.</text>
</comment>
<comment type="caution">
    <text evidence="8">The sequence shown here is derived from an EMBL/GenBank/DDBJ whole genome shotgun (WGS) entry which is preliminary data.</text>
</comment>
<dbReference type="GO" id="GO:0005524">
    <property type="term" value="F:ATP binding"/>
    <property type="evidence" value="ECO:0007669"/>
    <property type="project" value="UniProtKB-UniRule"/>
</dbReference>
<keyword evidence="3 7" id="KW-0547">Nucleotide-binding</keyword>
<accession>A0A9D9E9R5</accession>
<comment type="cofactor">
    <cofactor evidence="7">
        <name>Mg(2+)</name>
        <dbReference type="ChEBI" id="CHEBI:18420"/>
    </cofactor>
    <text evidence="7">Binds 1 Mg(2+) ion per subunit.</text>
</comment>
<keyword evidence="7" id="KW-0479">Metal-binding</keyword>
<evidence type="ECO:0000256" key="7">
    <source>
        <dbReference type="HAMAP-Rule" id="MF_00109"/>
    </source>
</evidence>
<dbReference type="PRINTS" id="PR01100">
    <property type="entry name" value="SHIKIMTKNASE"/>
</dbReference>
<keyword evidence="1 7" id="KW-0028">Amino-acid biosynthesis</keyword>
<evidence type="ECO:0000313" key="9">
    <source>
        <dbReference type="Proteomes" id="UP000823633"/>
    </source>
</evidence>
<dbReference type="HAMAP" id="MF_00109">
    <property type="entry name" value="Shikimate_kinase"/>
    <property type="match status" value="1"/>
</dbReference>
<dbReference type="Gene3D" id="3.40.50.300">
    <property type="entry name" value="P-loop containing nucleotide triphosphate hydrolases"/>
    <property type="match status" value="1"/>
</dbReference>
<protein>
    <recommendedName>
        <fullName evidence="7">Shikimate kinase</fullName>
        <shortName evidence="7">SK</shortName>
        <ecNumber evidence="7">2.7.1.71</ecNumber>
    </recommendedName>
</protein>
<dbReference type="SUPFAM" id="SSF52540">
    <property type="entry name" value="P-loop containing nucleoside triphosphate hydrolases"/>
    <property type="match status" value="1"/>
</dbReference>
<dbReference type="Pfam" id="PF01202">
    <property type="entry name" value="SKI"/>
    <property type="match status" value="1"/>
</dbReference>
<comment type="subcellular location">
    <subcellularLocation>
        <location evidence="7">Cytoplasm</location>
    </subcellularLocation>
</comment>
<dbReference type="GO" id="GO:0008652">
    <property type="term" value="P:amino acid biosynthetic process"/>
    <property type="evidence" value="ECO:0007669"/>
    <property type="project" value="UniProtKB-KW"/>
</dbReference>
<evidence type="ECO:0000256" key="3">
    <source>
        <dbReference type="ARBA" id="ARBA00022741"/>
    </source>
</evidence>
<reference evidence="8" key="2">
    <citation type="journal article" date="2021" name="PeerJ">
        <title>Extensive microbial diversity within the chicken gut microbiome revealed by metagenomics and culture.</title>
        <authorList>
            <person name="Gilroy R."/>
            <person name="Ravi A."/>
            <person name="Getino M."/>
            <person name="Pursley I."/>
            <person name="Horton D.L."/>
            <person name="Alikhan N.F."/>
            <person name="Baker D."/>
            <person name="Gharbi K."/>
            <person name="Hall N."/>
            <person name="Watson M."/>
            <person name="Adriaenssens E.M."/>
            <person name="Foster-Nyarko E."/>
            <person name="Jarju S."/>
            <person name="Secka A."/>
            <person name="Antonio M."/>
            <person name="Oren A."/>
            <person name="Chaudhuri R.R."/>
            <person name="La Ragione R."/>
            <person name="Hildebrand F."/>
            <person name="Pallen M.J."/>
        </authorList>
    </citation>
    <scope>NUCLEOTIDE SEQUENCE</scope>
    <source>
        <strain evidence="8">11167</strain>
    </source>
</reference>
<comment type="pathway">
    <text evidence="7">Metabolic intermediate biosynthesis; chorismate biosynthesis; chorismate from D-erythrose 4-phosphate and phosphoenolpyruvate: step 5/7.</text>
</comment>
<dbReference type="EMBL" id="JADIMU010000024">
    <property type="protein sequence ID" value="MBO8442855.1"/>
    <property type="molecule type" value="Genomic_DNA"/>
</dbReference>
<keyword evidence="2 7" id="KW-0808">Transferase</keyword>
<dbReference type="InterPro" id="IPR031322">
    <property type="entry name" value="Shikimate/glucono_kinase"/>
</dbReference>
<feature type="binding site" evidence="7">
    <location>
        <position position="137"/>
    </location>
    <ligand>
        <name>substrate</name>
    </ligand>
</feature>
<comment type="catalytic activity">
    <reaction evidence="7">
        <text>shikimate + ATP = 3-phosphoshikimate + ADP + H(+)</text>
        <dbReference type="Rhea" id="RHEA:13121"/>
        <dbReference type="ChEBI" id="CHEBI:15378"/>
        <dbReference type="ChEBI" id="CHEBI:30616"/>
        <dbReference type="ChEBI" id="CHEBI:36208"/>
        <dbReference type="ChEBI" id="CHEBI:145989"/>
        <dbReference type="ChEBI" id="CHEBI:456216"/>
        <dbReference type="EC" id="2.7.1.71"/>
    </reaction>
</comment>
<dbReference type="GO" id="GO:0000287">
    <property type="term" value="F:magnesium ion binding"/>
    <property type="evidence" value="ECO:0007669"/>
    <property type="project" value="UniProtKB-UniRule"/>
</dbReference>
<evidence type="ECO:0000256" key="5">
    <source>
        <dbReference type="ARBA" id="ARBA00022840"/>
    </source>
</evidence>
<dbReference type="EC" id="2.7.1.71" evidence="7"/>
<comment type="similarity">
    <text evidence="7">Belongs to the shikimate kinase family.</text>
</comment>
<dbReference type="InterPro" id="IPR000623">
    <property type="entry name" value="Shikimate_kinase/TSH1"/>
</dbReference>
<dbReference type="InterPro" id="IPR027417">
    <property type="entry name" value="P-loop_NTPase"/>
</dbReference>
<reference evidence="8" key="1">
    <citation type="submission" date="2020-10" db="EMBL/GenBank/DDBJ databases">
        <authorList>
            <person name="Gilroy R."/>
        </authorList>
    </citation>
    <scope>NUCLEOTIDE SEQUENCE</scope>
    <source>
        <strain evidence="8">11167</strain>
    </source>
</reference>
<feature type="binding site" evidence="7">
    <location>
        <position position="14"/>
    </location>
    <ligand>
        <name>Mg(2+)</name>
        <dbReference type="ChEBI" id="CHEBI:18420"/>
    </ligand>
</feature>
<feature type="binding site" evidence="7">
    <location>
        <begin position="10"/>
        <end position="15"/>
    </location>
    <ligand>
        <name>ATP</name>
        <dbReference type="ChEBI" id="CHEBI:30616"/>
    </ligand>
</feature>
<comment type="subunit">
    <text evidence="7">Monomer.</text>
</comment>
<dbReference type="GO" id="GO:0004765">
    <property type="term" value="F:shikimate kinase activity"/>
    <property type="evidence" value="ECO:0007669"/>
    <property type="project" value="UniProtKB-UniRule"/>
</dbReference>
<keyword evidence="5 7" id="KW-0067">ATP-binding</keyword>
<dbReference type="GO" id="GO:0009423">
    <property type="term" value="P:chorismate biosynthetic process"/>
    <property type="evidence" value="ECO:0007669"/>
    <property type="project" value="UniProtKB-UniRule"/>
</dbReference>
<dbReference type="PANTHER" id="PTHR21087">
    <property type="entry name" value="SHIKIMATE KINASE"/>
    <property type="match status" value="1"/>
</dbReference>
<dbReference type="GO" id="GO:0009073">
    <property type="term" value="P:aromatic amino acid family biosynthetic process"/>
    <property type="evidence" value="ECO:0007669"/>
    <property type="project" value="UniProtKB-KW"/>
</dbReference>
<feature type="binding site" evidence="7">
    <location>
        <position position="32"/>
    </location>
    <ligand>
        <name>substrate</name>
    </ligand>
</feature>
<name>A0A9D9E9R5_9SPIR</name>
<organism evidence="8 9">
    <name type="scientific">Candidatus Aphodenecus pullistercoris</name>
    <dbReference type="NCBI Taxonomy" id="2840669"/>
    <lineage>
        <taxon>Bacteria</taxon>
        <taxon>Pseudomonadati</taxon>
        <taxon>Spirochaetota</taxon>
        <taxon>Spirochaetia</taxon>
        <taxon>Spirochaetales</taxon>
        <taxon>Candidatus Aphodenecus</taxon>
    </lineage>
</organism>
<evidence type="ECO:0000256" key="6">
    <source>
        <dbReference type="ARBA" id="ARBA00023141"/>
    </source>
</evidence>
<comment type="caution">
    <text evidence="7">Lacks conserved residue(s) required for the propagation of feature annotation.</text>
</comment>
<keyword evidence="7" id="KW-0963">Cytoplasm</keyword>
<feature type="binding site" evidence="7">
    <location>
        <position position="80"/>
    </location>
    <ligand>
        <name>substrate</name>
    </ligand>
</feature>
<sequence length="172" mass="18733">MRLFITGMKHSGKSSFAPMVASRLGLPCADSDELLGQLTGGRSVRDFYAQEGKEAFMAAEYAAVAAYIGQTDSFVLALGGGAADNARLMDLMASSGTIVYLRRAEDDLLERVLSKGIPPFLDKDDVPGSWHRIFNRREEVYLKAADIVVELGPYGDKAEALETIMHSLEDII</sequence>
<evidence type="ECO:0000256" key="1">
    <source>
        <dbReference type="ARBA" id="ARBA00022605"/>
    </source>
</evidence>